<keyword evidence="3" id="KW-1185">Reference proteome</keyword>
<reference evidence="2" key="2">
    <citation type="submission" date="2023-05" db="EMBL/GenBank/DDBJ databases">
        <authorList>
            <person name="Fouks B."/>
        </authorList>
    </citation>
    <scope>NUCLEOTIDE SEQUENCE</scope>
    <source>
        <strain evidence="2">Stay&amp;Tobe</strain>
        <tissue evidence="2">Testes</tissue>
    </source>
</reference>
<evidence type="ECO:0000313" key="3">
    <source>
        <dbReference type="Proteomes" id="UP001233999"/>
    </source>
</evidence>
<proteinExistence type="predicted"/>
<gene>
    <name evidence="2" type="ORF">L9F63_022383</name>
</gene>
<dbReference type="EMBL" id="JASPKZ010007633">
    <property type="protein sequence ID" value="KAJ9583272.1"/>
    <property type="molecule type" value="Genomic_DNA"/>
</dbReference>
<sequence length="371" mass="42487">VWRHSMQEEHIISASLTYKELYFQRDTNSESDKWPDDSMKEKNEEANVETGDRLEKENLFDISSFEEEKNEKIFEKILTVNIFESRPITSNEDNMPGKSTIPKGTENISENMSAESKADDFSQNSNFAKVMEKMYDLIFGKATEESSDSEAPAIIENFEIVSFDVAEQDSSERGTYSETEDYFYENDRVVTVMENFKAGARADDVRPSNVAEGLSENTIISSTTNYFFQKLFPGEATDAISENGRNNVLATADPLEPNDVEANFEKDIYDETAFDTERNSHINDDGIEIEDIEEGYNESYEYDTDSCDELCRNRVLSLESCKASLHCPCNMNDNYPGIWTICSILSHFIKYDGWIDIFKAKCNCLYLFENI</sequence>
<evidence type="ECO:0000313" key="2">
    <source>
        <dbReference type="EMBL" id="KAJ9583272.1"/>
    </source>
</evidence>
<feature type="region of interest" description="Disordered" evidence="1">
    <location>
        <begin position="28"/>
        <end position="50"/>
    </location>
</feature>
<name>A0AAD8EB36_DIPPU</name>
<comment type="caution">
    <text evidence="2">The sequence shown here is derived from an EMBL/GenBank/DDBJ whole genome shotgun (WGS) entry which is preliminary data.</text>
</comment>
<dbReference type="Proteomes" id="UP001233999">
    <property type="component" value="Unassembled WGS sequence"/>
</dbReference>
<dbReference type="AlphaFoldDB" id="A0AAD8EB36"/>
<evidence type="ECO:0000256" key="1">
    <source>
        <dbReference type="SAM" id="MobiDB-lite"/>
    </source>
</evidence>
<feature type="non-terminal residue" evidence="2">
    <location>
        <position position="371"/>
    </location>
</feature>
<accession>A0AAD8EB36</accession>
<reference evidence="2" key="1">
    <citation type="journal article" date="2023" name="IScience">
        <title>Live-bearing cockroach genome reveals convergent evolutionary mechanisms linked to viviparity in insects and beyond.</title>
        <authorList>
            <person name="Fouks B."/>
            <person name="Harrison M.C."/>
            <person name="Mikhailova A.A."/>
            <person name="Marchal E."/>
            <person name="English S."/>
            <person name="Carruthers M."/>
            <person name="Jennings E.C."/>
            <person name="Chiamaka E.L."/>
            <person name="Frigard R.A."/>
            <person name="Pippel M."/>
            <person name="Attardo G.M."/>
            <person name="Benoit J.B."/>
            <person name="Bornberg-Bauer E."/>
            <person name="Tobe S.S."/>
        </authorList>
    </citation>
    <scope>NUCLEOTIDE SEQUENCE</scope>
    <source>
        <strain evidence="2">Stay&amp;Tobe</strain>
    </source>
</reference>
<protein>
    <submittedName>
        <fullName evidence="2">Uncharacterized protein</fullName>
    </submittedName>
</protein>
<organism evidence="2 3">
    <name type="scientific">Diploptera punctata</name>
    <name type="common">Pacific beetle cockroach</name>
    <dbReference type="NCBI Taxonomy" id="6984"/>
    <lineage>
        <taxon>Eukaryota</taxon>
        <taxon>Metazoa</taxon>
        <taxon>Ecdysozoa</taxon>
        <taxon>Arthropoda</taxon>
        <taxon>Hexapoda</taxon>
        <taxon>Insecta</taxon>
        <taxon>Pterygota</taxon>
        <taxon>Neoptera</taxon>
        <taxon>Polyneoptera</taxon>
        <taxon>Dictyoptera</taxon>
        <taxon>Blattodea</taxon>
        <taxon>Blaberoidea</taxon>
        <taxon>Blaberidae</taxon>
        <taxon>Diplopterinae</taxon>
        <taxon>Diploptera</taxon>
    </lineage>
</organism>